<keyword evidence="2" id="KW-1185">Reference proteome</keyword>
<dbReference type="EMBL" id="MJLZ01000015">
    <property type="protein sequence ID" value="RLM24718.1"/>
    <property type="molecule type" value="Genomic_DNA"/>
</dbReference>
<accession>A0A421DPF0</accession>
<dbReference type="RefSeq" id="WP_121574732.1">
    <property type="nucleotide sequence ID" value="NZ_MJLZ01000015.1"/>
</dbReference>
<dbReference type="OrthoDB" id="6421411at2"/>
<evidence type="ECO:0000313" key="1">
    <source>
        <dbReference type="EMBL" id="RLM24718.1"/>
    </source>
</evidence>
<sequence length="134" mass="15475">MKTLHRAFCSCNHWRYQDIDEKTVFFETFHQEHAGDRLQSLIANIWGVPESSVIIYNVFSEQELRLLSIDDSSASGDERLFEIGWSGEKQQPIYVNQEDWPLMLVSPRTHERLVKAFMSLSQIGCGEMKEAAHG</sequence>
<name>A0A421DPF0_9GAMM</name>
<organism evidence="1 2">
    <name type="scientific">Brenneria alni</name>
    <dbReference type="NCBI Taxonomy" id="71656"/>
    <lineage>
        <taxon>Bacteria</taxon>
        <taxon>Pseudomonadati</taxon>
        <taxon>Pseudomonadota</taxon>
        <taxon>Gammaproteobacteria</taxon>
        <taxon>Enterobacterales</taxon>
        <taxon>Pectobacteriaceae</taxon>
        <taxon>Brenneria</taxon>
    </lineage>
</organism>
<proteinExistence type="predicted"/>
<comment type="caution">
    <text evidence="1">The sequence shown here is derived from an EMBL/GenBank/DDBJ whole genome shotgun (WGS) entry which is preliminary data.</text>
</comment>
<protein>
    <submittedName>
        <fullName evidence="1">Uncharacterized protein</fullName>
    </submittedName>
</protein>
<gene>
    <name evidence="1" type="ORF">BIY29_08335</name>
</gene>
<reference evidence="1 2" key="1">
    <citation type="submission" date="2016-09" db="EMBL/GenBank/DDBJ databases">
        <authorList>
            <person name="Doonan J."/>
            <person name="Pachebat J.A."/>
            <person name="Golyshin P.N."/>
            <person name="Denman S."/>
            <person name="Mcdonald J.E."/>
        </authorList>
    </citation>
    <scope>NUCLEOTIDE SEQUENCE [LARGE SCALE GENOMIC DNA]</scope>
    <source>
        <strain evidence="1 2">NCPPB 3934</strain>
    </source>
</reference>
<evidence type="ECO:0000313" key="2">
    <source>
        <dbReference type="Proteomes" id="UP000285648"/>
    </source>
</evidence>
<dbReference type="Proteomes" id="UP000285648">
    <property type="component" value="Unassembled WGS sequence"/>
</dbReference>
<dbReference type="AlphaFoldDB" id="A0A421DPF0"/>